<evidence type="ECO:0000313" key="2">
    <source>
        <dbReference type="Proteomes" id="UP000887013"/>
    </source>
</evidence>
<sequence>MVGQSFTCTSRAKAINPLDHLLITCIRKRMGRGGLSSPNQRTTRRVDGKTTVSIGQVPHCSPADEGQCVQMVKKPIWTDLKLQKRNKNLQQVHRVQTATIVKPWLYNPHLPASNLWCVILPSNNQSSHKRPPLVFATNGLYYGNPKQNNSIGVLNLRRLSPRRRGSDKFFFEKKKGIAPPVANSIERVTG</sequence>
<proteinExistence type="predicted"/>
<dbReference type="AlphaFoldDB" id="A0A8X6QRT8"/>
<name>A0A8X6QRT8_NEPPI</name>
<dbReference type="Proteomes" id="UP000887013">
    <property type="component" value="Unassembled WGS sequence"/>
</dbReference>
<gene>
    <name evidence="1" type="ORF">NPIL_290611</name>
</gene>
<accession>A0A8X6QRT8</accession>
<keyword evidence="2" id="KW-1185">Reference proteome</keyword>
<protein>
    <submittedName>
        <fullName evidence="1">Uncharacterized protein</fullName>
    </submittedName>
</protein>
<comment type="caution">
    <text evidence="1">The sequence shown here is derived from an EMBL/GenBank/DDBJ whole genome shotgun (WGS) entry which is preliminary data.</text>
</comment>
<evidence type="ECO:0000313" key="1">
    <source>
        <dbReference type="EMBL" id="GFU41694.1"/>
    </source>
</evidence>
<organism evidence="1 2">
    <name type="scientific">Nephila pilipes</name>
    <name type="common">Giant wood spider</name>
    <name type="synonym">Nephila maculata</name>
    <dbReference type="NCBI Taxonomy" id="299642"/>
    <lineage>
        <taxon>Eukaryota</taxon>
        <taxon>Metazoa</taxon>
        <taxon>Ecdysozoa</taxon>
        <taxon>Arthropoda</taxon>
        <taxon>Chelicerata</taxon>
        <taxon>Arachnida</taxon>
        <taxon>Araneae</taxon>
        <taxon>Araneomorphae</taxon>
        <taxon>Entelegynae</taxon>
        <taxon>Araneoidea</taxon>
        <taxon>Nephilidae</taxon>
        <taxon>Nephila</taxon>
    </lineage>
</organism>
<reference evidence="1" key="1">
    <citation type="submission" date="2020-08" db="EMBL/GenBank/DDBJ databases">
        <title>Multicomponent nature underlies the extraordinary mechanical properties of spider dragline silk.</title>
        <authorList>
            <person name="Kono N."/>
            <person name="Nakamura H."/>
            <person name="Mori M."/>
            <person name="Yoshida Y."/>
            <person name="Ohtoshi R."/>
            <person name="Malay A.D."/>
            <person name="Moran D.A.P."/>
            <person name="Tomita M."/>
            <person name="Numata K."/>
            <person name="Arakawa K."/>
        </authorList>
    </citation>
    <scope>NUCLEOTIDE SEQUENCE</scope>
</reference>
<dbReference type="EMBL" id="BMAW01085163">
    <property type="protein sequence ID" value="GFU41694.1"/>
    <property type="molecule type" value="Genomic_DNA"/>
</dbReference>